<accession>A0A6A6G377</accession>
<gene>
    <name evidence="1" type="ORF">BDZ85DRAFT_298187</name>
</gene>
<dbReference type="Proteomes" id="UP000799538">
    <property type="component" value="Unassembled WGS sequence"/>
</dbReference>
<proteinExistence type="predicted"/>
<keyword evidence="2" id="KW-1185">Reference proteome</keyword>
<evidence type="ECO:0000313" key="1">
    <source>
        <dbReference type="EMBL" id="KAF2220094.1"/>
    </source>
</evidence>
<evidence type="ECO:0000313" key="2">
    <source>
        <dbReference type="Proteomes" id="UP000799538"/>
    </source>
</evidence>
<reference evidence="2" key="1">
    <citation type="journal article" date="2020" name="Stud. Mycol.">
        <title>101 Dothideomycetes genomes: A test case for predicting lifestyles and emergence of pathogens.</title>
        <authorList>
            <person name="Haridas S."/>
            <person name="Albert R."/>
            <person name="Binder M."/>
            <person name="Bloem J."/>
            <person name="LaButti K."/>
            <person name="Salamov A."/>
            <person name="Andreopoulos B."/>
            <person name="Baker S."/>
            <person name="Barry K."/>
            <person name="Bills G."/>
            <person name="Bluhm B."/>
            <person name="Cannon C."/>
            <person name="Castanera R."/>
            <person name="Culley D."/>
            <person name="Daum C."/>
            <person name="Ezra D."/>
            <person name="Gonzalez J."/>
            <person name="Henrissat B."/>
            <person name="Kuo A."/>
            <person name="Liang C."/>
            <person name="Lipzen A."/>
            <person name="Lutzoni F."/>
            <person name="Magnuson J."/>
            <person name="Mondo S."/>
            <person name="Nolan M."/>
            <person name="Ohm R."/>
            <person name="Pangilinan J."/>
            <person name="Park H.-J."/>
            <person name="Ramirez L."/>
            <person name="Alfaro M."/>
            <person name="Sun H."/>
            <person name="Tritt A."/>
            <person name="Yoshinaga Y."/>
            <person name="Zwiers L.-H."/>
            <person name="Turgeon B."/>
            <person name="Goodwin S."/>
            <person name="Spatafora J."/>
            <person name="Crous P."/>
            <person name="Grigoriev I."/>
        </authorList>
    </citation>
    <scope>NUCLEOTIDE SEQUENCE [LARGE SCALE GENOMIC DNA]</scope>
    <source>
        <strain evidence="2">CECT 20119</strain>
    </source>
</reference>
<protein>
    <submittedName>
        <fullName evidence="1">Uncharacterized protein</fullName>
    </submittedName>
</protein>
<dbReference type="OrthoDB" id="2110578at2759"/>
<name>A0A6A6G377_9PEZI</name>
<organism evidence="1 2">
    <name type="scientific">Elsinoe ampelina</name>
    <dbReference type="NCBI Taxonomy" id="302913"/>
    <lineage>
        <taxon>Eukaryota</taxon>
        <taxon>Fungi</taxon>
        <taxon>Dikarya</taxon>
        <taxon>Ascomycota</taxon>
        <taxon>Pezizomycotina</taxon>
        <taxon>Dothideomycetes</taxon>
        <taxon>Dothideomycetidae</taxon>
        <taxon>Myriangiales</taxon>
        <taxon>Elsinoaceae</taxon>
        <taxon>Elsinoe</taxon>
    </lineage>
</organism>
<sequence length="389" mass="41038">MHRSSIPILALAAMGSAQRPTNTSICDYYTAALFGENTGANQYALVSAVVNRAGTGNQTSTPKVNGIATPGTFNGQEINLGVYFTGALNSTNRGGSSGVSVNFLDGGGPEALLMGKAANSEQSNQFTLFTHLYSYFGSLLMCSQYGMEGYEAYNGAGSQYEVHKFMDLDENEVGYFNQQVGLSAASFGVTEEDVTAVGTALNSVFNVRCAPPTAVVPAQGAQLQSICIAESCPLSPNATCDSYMAQPKPVNATMANSNGTMTNGTSTGGSMTGGSATSSAIDRHVSSFERKIATASAFRVDELAKTPSTSLPSYSLQKFRAPEMRLNPCGGRKWRILEGDDTHHQACVDLHHSAARLGMQPIRRQSAPSPAAAIRDEMCPNRKGARESV</sequence>
<dbReference type="AlphaFoldDB" id="A0A6A6G377"/>
<dbReference type="EMBL" id="ML992513">
    <property type="protein sequence ID" value="KAF2220094.1"/>
    <property type="molecule type" value="Genomic_DNA"/>
</dbReference>